<dbReference type="AlphaFoldDB" id="A0A6J4PBR5"/>
<feature type="non-terminal residue" evidence="1">
    <location>
        <position position="47"/>
    </location>
</feature>
<accession>A0A6J4PBR5</accession>
<organism evidence="1">
    <name type="scientific">uncultured Propionibacteriaceae bacterium</name>
    <dbReference type="NCBI Taxonomy" id="257457"/>
    <lineage>
        <taxon>Bacteria</taxon>
        <taxon>Bacillati</taxon>
        <taxon>Actinomycetota</taxon>
        <taxon>Actinomycetes</taxon>
        <taxon>Propionibacteriales</taxon>
        <taxon>Propionibacteriaceae</taxon>
        <taxon>environmental samples</taxon>
    </lineage>
</organism>
<proteinExistence type="predicted"/>
<feature type="non-terminal residue" evidence="1">
    <location>
        <position position="1"/>
    </location>
</feature>
<name>A0A6J4PBR5_9ACTN</name>
<protein>
    <submittedName>
        <fullName evidence="1">Uncharacterized protein</fullName>
    </submittedName>
</protein>
<dbReference type="EMBL" id="CADCUO010000175">
    <property type="protein sequence ID" value="CAA9406514.1"/>
    <property type="molecule type" value="Genomic_DNA"/>
</dbReference>
<evidence type="ECO:0000313" key="1">
    <source>
        <dbReference type="EMBL" id="CAA9406514.1"/>
    </source>
</evidence>
<gene>
    <name evidence="1" type="ORF">AVDCRST_MAG75-2473</name>
</gene>
<sequence>GDSRTRCAGLILGYWSRHTPSVVQLDNDDVRSDHLVAETGRGGDRSL</sequence>
<reference evidence="1" key="1">
    <citation type="submission" date="2020-02" db="EMBL/GenBank/DDBJ databases">
        <authorList>
            <person name="Meier V. D."/>
        </authorList>
    </citation>
    <scope>NUCLEOTIDE SEQUENCE</scope>
    <source>
        <strain evidence="1">AVDCRST_MAG75</strain>
    </source>
</reference>